<dbReference type="GO" id="GO:0005886">
    <property type="term" value="C:plasma membrane"/>
    <property type="evidence" value="ECO:0007669"/>
    <property type="project" value="TreeGrafter"/>
</dbReference>
<evidence type="ECO:0000256" key="9">
    <source>
        <dbReference type="SAM" id="SignalP"/>
    </source>
</evidence>
<keyword evidence="9" id="KW-0732">Signal</keyword>
<dbReference type="InterPro" id="IPR003280">
    <property type="entry name" value="2pore_dom_K_chnl"/>
</dbReference>
<dbReference type="GO" id="GO:0030322">
    <property type="term" value="P:stabilization of membrane potential"/>
    <property type="evidence" value="ECO:0007669"/>
    <property type="project" value="TreeGrafter"/>
</dbReference>
<keyword evidence="3 8" id="KW-0812">Transmembrane</keyword>
<dbReference type="Gene3D" id="1.10.287.70">
    <property type="match status" value="1"/>
</dbReference>
<dbReference type="Pfam" id="PF01161">
    <property type="entry name" value="PBP"/>
    <property type="match status" value="1"/>
</dbReference>
<protein>
    <submittedName>
        <fullName evidence="12">Potassium channel domain-containing protein</fullName>
    </submittedName>
</protein>
<evidence type="ECO:0000259" key="10">
    <source>
        <dbReference type="Pfam" id="PF07885"/>
    </source>
</evidence>
<dbReference type="GO" id="GO:0022841">
    <property type="term" value="F:potassium ion leak channel activity"/>
    <property type="evidence" value="ECO:0007669"/>
    <property type="project" value="TreeGrafter"/>
</dbReference>
<evidence type="ECO:0000256" key="3">
    <source>
        <dbReference type="ARBA" id="ARBA00022692"/>
    </source>
</evidence>
<dbReference type="PANTHER" id="PTHR11003:SF317">
    <property type="entry name" value="POTASSIUM CHANNEL DOMAIN-CONTAINING PROTEIN"/>
    <property type="match status" value="1"/>
</dbReference>
<dbReference type="SUPFAM" id="SSF49777">
    <property type="entry name" value="PEBP-like"/>
    <property type="match status" value="1"/>
</dbReference>
<accession>A0A914V6R4</accession>
<feature type="domain" description="Potassium channel" evidence="10">
    <location>
        <begin position="240"/>
        <end position="299"/>
    </location>
</feature>
<organism evidence="11 12">
    <name type="scientific">Plectus sambesii</name>
    <dbReference type="NCBI Taxonomy" id="2011161"/>
    <lineage>
        <taxon>Eukaryota</taxon>
        <taxon>Metazoa</taxon>
        <taxon>Ecdysozoa</taxon>
        <taxon>Nematoda</taxon>
        <taxon>Chromadorea</taxon>
        <taxon>Plectida</taxon>
        <taxon>Plectina</taxon>
        <taxon>Plectoidea</taxon>
        <taxon>Plectidae</taxon>
        <taxon>Plectus</taxon>
    </lineage>
</organism>
<dbReference type="CDD" id="cd00866">
    <property type="entry name" value="PEBP_euk"/>
    <property type="match status" value="1"/>
</dbReference>
<evidence type="ECO:0000256" key="4">
    <source>
        <dbReference type="ARBA" id="ARBA00022989"/>
    </source>
</evidence>
<dbReference type="Gene3D" id="3.90.280.10">
    <property type="entry name" value="PEBP-like"/>
    <property type="match status" value="1"/>
</dbReference>
<sequence>MFVTKCILSALCVHLAMAALKDTFQENGVVSDVIPNAPNGLLTVTYGNDTVDLGNELPPATARGPPTSVDWDVEPDALYALMMTDPDAPSRANPIRREWRHWLVVNIIGKDLSSGQTLTSYVGPGPPPTTAVMLLDWFRSKFGPVEKAQPLAVHVLMISFVIIYALAGAVVIRSLEWTEHRPPPISERMQQIDERRNCLMKAVKQVTTISQNDVAFKPWNETVFDQCYGHEEPPMNDTVTYSTWSIPDAFLFSFTVITTIGYGNIAPKTFGGRLFCIFYGLFGIPLTMLAIADLGKFLAELATKLSMKARRRLKKLRTPRNAEGKKIEDEPESFASGIVAVTLLITFVFYMFIGAAVFPAYEPDMDFFAAV</sequence>
<comment type="subcellular location">
    <subcellularLocation>
        <location evidence="1">Membrane</location>
        <topology evidence="1">Multi-pass membrane protein</topology>
    </subcellularLocation>
</comment>
<dbReference type="InterPro" id="IPR008914">
    <property type="entry name" value="PEBP"/>
</dbReference>
<feature type="transmembrane region" description="Helical" evidence="8">
    <location>
        <begin position="249"/>
        <end position="265"/>
    </location>
</feature>
<dbReference type="WBParaSite" id="PSAMB.scaffold15size126113.g403.t1">
    <property type="protein sequence ID" value="PSAMB.scaffold15size126113.g403.t1"/>
    <property type="gene ID" value="PSAMB.scaffold15size126113.g403"/>
</dbReference>
<reference evidence="12" key="1">
    <citation type="submission" date="2022-11" db="UniProtKB">
        <authorList>
            <consortium name="WormBaseParasite"/>
        </authorList>
    </citation>
    <scope>IDENTIFICATION</scope>
</reference>
<dbReference type="GO" id="GO:0015271">
    <property type="term" value="F:outward rectifier potassium channel activity"/>
    <property type="evidence" value="ECO:0007669"/>
    <property type="project" value="TreeGrafter"/>
</dbReference>
<evidence type="ECO:0000313" key="11">
    <source>
        <dbReference type="Proteomes" id="UP000887566"/>
    </source>
</evidence>
<evidence type="ECO:0000256" key="7">
    <source>
        <dbReference type="ARBA" id="ARBA00023303"/>
    </source>
</evidence>
<evidence type="ECO:0000256" key="2">
    <source>
        <dbReference type="ARBA" id="ARBA00022448"/>
    </source>
</evidence>
<dbReference type="SUPFAM" id="SSF81324">
    <property type="entry name" value="Voltage-gated potassium channels"/>
    <property type="match status" value="1"/>
</dbReference>
<feature type="transmembrane region" description="Helical" evidence="8">
    <location>
        <begin position="277"/>
        <end position="302"/>
    </location>
</feature>
<feature type="transmembrane region" description="Helical" evidence="8">
    <location>
        <begin position="334"/>
        <end position="358"/>
    </location>
</feature>
<keyword evidence="4 8" id="KW-1133">Transmembrane helix</keyword>
<feature type="chain" id="PRO_5037847384" evidence="9">
    <location>
        <begin position="19"/>
        <end position="371"/>
    </location>
</feature>
<evidence type="ECO:0000256" key="8">
    <source>
        <dbReference type="SAM" id="Phobius"/>
    </source>
</evidence>
<keyword evidence="2" id="KW-0813">Transport</keyword>
<keyword evidence="7" id="KW-0407">Ion channel</keyword>
<dbReference type="InterPro" id="IPR035810">
    <property type="entry name" value="PEBP_euk"/>
</dbReference>
<evidence type="ECO:0000313" key="12">
    <source>
        <dbReference type="WBParaSite" id="PSAMB.scaffold15size126113.g403.t1"/>
    </source>
</evidence>
<proteinExistence type="predicted"/>
<dbReference type="Pfam" id="PF07885">
    <property type="entry name" value="Ion_trans_2"/>
    <property type="match status" value="1"/>
</dbReference>
<name>A0A914V6R4_9BILA</name>
<feature type="transmembrane region" description="Helical" evidence="8">
    <location>
        <begin position="151"/>
        <end position="172"/>
    </location>
</feature>
<evidence type="ECO:0000256" key="6">
    <source>
        <dbReference type="ARBA" id="ARBA00023136"/>
    </source>
</evidence>
<dbReference type="InterPro" id="IPR036610">
    <property type="entry name" value="PEBP-like_sf"/>
</dbReference>
<dbReference type="Proteomes" id="UP000887566">
    <property type="component" value="Unplaced"/>
</dbReference>
<keyword evidence="11" id="KW-1185">Reference proteome</keyword>
<keyword evidence="6 8" id="KW-0472">Membrane</keyword>
<keyword evidence="5" id="KW-0406">Ion transport</keyword>
<evidence type="ECO:0000256" key="5">
    <source>
        <dbReference type="ARBA" id="ARBA00023065"/>
    </source>
</evidence>
<feature type="signal peptide" evidence="9">
    <location>
        <begin position="1"/>
        <end position="18"/>
    </location>
</feature>
<dbReference type="InterPro" id="IPR013099">
    <property type="entry name" value="K_chnl_dom"/>
</dbReference>
<evidence type="ECO:0000256" key="1">
    <source>
        <dbReference type="ARBA" id="ARBA00004141"/>
    </source>
</evidence>
<dbReference type="PANTHER" id="PTHR11003">
    <property type="entry name" value="POTASSIUM CHANNEL, SUBFAMILY K"/>
    <property type="match status" value="1"/>
</dbReference>
<dbReference type="AlphaFoldDB" id="A0A914V6R4"/>